<organism evidence="1 2">
    <name type="scientific">Boeremia exigua</name>
    <dbReference type="NCBI Taxonomy" id="749465"/>
    <lineage>
        <taxon>Eukaryota</taxon>
        <taxon>Fungi</taxon>
        <taxon>Dikarya</taxon>
        <taxon>Ascomycota</taxon>
        <taxon>Pezizomycotina</taxon>
        <taxon>Dothideomycetes</taxon>
        <taxon>Pleosporomycetidae</taxon>
        <taxon>Pleosporales</taxon>
        <taxon>Pleosporineae</taxon>
        <taxon>Didymellaceae</taxon>
        <taxon>Boeremia</taxon>
    </lineage>
</organism>
<protein>
    <submittedName>
        <fullName evidence="1">Uncharacterized protein</fullName>
    </submittedName>
</protein>
<dbReference type="Proteomes" id="UP001153331">
    <property type="component" value="Unassembled WGS sequence"/>
</dbReference>
<accession>A0ACC2I6Q8</accession>
<comment type="caution">
    <text evidence="1">The sequence shown here is derived from an EMBL/GenBank/DDBJ whole genome shotgun (WGS) entry which is preliminary data.</text>
</comment>
<gene>
    <name evidence="1" type="ORF">OPT61_g6412</name>
</gene>
<dbReference type="EMBL" id="JAPHNI010000460">
    <property type="protein sequence ID" value="KAJ8110847.1"/>
    <property type="molecule type" value="Genomic_DNA"/>
</dbReference>
<evidence type="ECO:0000313" key="1">
    <source>
        <dbReference type="EMBL" id="KAJ8110847.1"/>
    </source>
</evidence>
<name>A0ACC2I6Q8_9PLEO</name>
<keyword evidence="2" id="KW-1185">Reference proteome</keyword>
<reference evidence="1" key="1">
    <citation type="submission" date="2022-11" db="EMBL/GenBank/DDBJ databases">
        <title>Genome Sequence of Boeremia exigua.</title>
        <authorList>
            <person name="Buettner E."/>
        </authorList>
    </citation>
    <scope>NUCLEOTIDE SEQUENCE</scope>
    <source>
        <strain evidence="1">CU02</strain>
    </source>
</reference>
<proteinExistence type="predicted"/>
<evidence type="ECO:0000313" key="2">
    <source>
        <dbReference type="Proteomes" id="UP001153331"/>
    </source>
</evidence>
<sequence>MHRDRSKLRSNCIASSNDDSEYQTDGTSVDESIAERSRSTFELLSDEDLSKDKPGRRPEFYLAHAKEVNNAPLKSTHAESTMTQMKNVESDWRQYCDWMKKRPLELLGNISVGDVSAFFTWRLDPQRETSRQNPRSRRSCGIKAASSLNTYRKMFIGMYRILMKKDMDSMLAARIRKVAENLALTHGLSHTPREKPAIDAEDVLEIARTALTTVEKMFRIGRYRIQTCFFFQGGFITANRPDALLKLRYKDIKVLLLQRPSGGPHTVVLEWTYEFTKSHLGPKPANTFVIPEIIFDPSLVLSPHVFLLGLMFADKVFSIPNLTPERLYKLDIRPGCNSLEIPIKREMAELCVFRQCEQAATRCKIGNNGLSYAVLKAHMKDIGEIAGFKEITKPYNLRYGSGNAFDSNGDTSQDLRNLIMKHANTDVFLNHYLSRRITIDTQAIVRGLAPQSEMMRAACRMSRNIDPKRPRHLTREQSESVNNDPQVRKLTRQLEKSKASLAGKSNPEDLHRKLRNERQKLRYGLRNQIRKEYDRKQAEQDIQQQLSGEVFEQKMIAEAAGDTGRTPEHVALIEAIMSLPETSLSEEVHRRVKAIEAVSQYCKLEEGMTSRSRRLRYQDDGDGQTITNTYDKDLESARNELCTHKRPRICFLCLGNEQLDIRLRTYRFYTPGDLSKHFKKKHLAQLRKGESVRCRLCSVDCEDQTSLQRHAFDAHGTVSHNVN</sequence>